<evidence type="ECO:0000256" key="1">
    <source>
        <dbReference type="SAM" id="MobiDB-lite"/>
    </source>
</evidence>
<accession>A0A0F4Z6E9</accession>
<dbReference type="EMBL" id="LAEV01002292">
    <property type="protein sequence ID" value="KKA26092.1"/>
    <property type="molecule type" value="Genomic_DNA"/>
</dbReference>
<organism evidence="2 3">
    <name type="scientific">Thielaviopsis punctulata</name>
    <dbReference type="NCBI Taxonomy" id="72032"/>
    <lineage>
        <taxon>Eukaryota</taxon>
        <taxon>Fungi</taxon>
        <taxon>Dikarya</taxon>
        <taxon>Ascomycota</taxon>
        <taxon>Pezizomycotina</taxon>
        <taxon>Sordariomycetes</taxon>
        <taxon>Hypocreomycetidae</taxon>
        <taxon>Microascales</taxon>
        <taxon>Ceratocystidaceae</taxon>
        <taxon>Thielaviopsis</taxon>
    </lineage>
</organism>
<proteinExistence type="predicted"/>
<dbReference type="Pfam" id="PF09962">
    <property type="entry name" value="DUF2196"/>
    <property type="match status" value="1"/>
</dbReference>
<protein>
    <recommendedName>
        <fullName evidence="4">UBZ4-type domain-containing protein</fullName>
    </recommendedName>
</protein>
<dbReference type="Proteomes" id="UP000033483">
    <property type="component" value="Unassembled WGS sequence"/>
</dbReference>
<feature type="compositionally biased region" description="Polar residues" evidence="1">
    <location>
        <begin position="136"/>
        <end position="151"/>
    </location>
</feature>
<evidence type="ECO:0000313" key="3">
    <source>
        <dbReference type="Proteomes" id="UP000033483"/>
    </source>
</evidence>
<reference evidence="2 3" key="1">
    <citation type="submission" date="2015-03" db="EMBL/GenBank/DDBJ databases">
        <authorList>
            <person name="Radwan O."/>
            <person name="Al-Naeli F.A."/>
            <person name="Rendon G.A."/>
            <person name="Fields C."/>
        </authorList>
    </citation>
    <scope>NUCLEOTIDE SEQUENCE [LARGE SCALE GENOMIC DNA]</scope>
    <source>
        <strain evidence="2">CR-DP1</strain>
    </source>
</reference>
<keyword evidence="3" id="KW-1185">Reference proteome</keyword>
<evidence type="ECO:0000313" key="2">
    <source>
        <dbReference type="EMBL" id="KKA26092.1"/>
    </source>
</evidence>
<dbReference type="PANTHER" id="PTHR40069:SF1">
    <property type="entry name" value="YWBE PROTEIN"/>
    <property type="match status" value="1"/>
</dbReference>
<feature type="region of interest" description="Disordered" evidence="1">
    <location>
        <begin position="120"/>
        <end position="151"/>
    </location>
</feature>
<dbReference type="PANTHER" id="PTHR40069">
    <property type="entry name" value="YWBE PROTEIN"/>
    <property type="match status" value="1"/>
</dbReference>
<dbReference type="OrthoDB" id="20105at2759"/>
<dbReference type="InterPro" id="IPR019240">
    <property type="entry name" value="DUF2196"/>
</dbReference>
<comment type="caution">
    <text evidence="2">The sequence shown here is derived from an EMBL/GenBank/DDBJ whole genome shotgun (WGS) entry which is preliminary data.</text>
</comment>
<sequence length="178" mass="18863">MTSVPKTSSVIKGAAVNIVLKADQPTGRTVAGIVLDVLTRGNHPRGIKVRLTDGRVGRVKSMATDAQVRGDEPPTPAEPGDFGRRRFHDGAGAAAAVRHIGQQQEAPTSEIGLDAYIRPAKKQGRRSGALARDVSGESSQNTPLPTTQPSIQTAKCPVCLDFEGDEQAIMHHVGTHFD</sequence>
<dbReference type="NCBIfam" id="TIGR03833">
    <property type="entry name" value="YwbE family protein"/>
    <property type="match status" value="1"/>
</dbReference>
<name>A0A0F4Z6E9_9PEZI</name>
<evidence type="ECO:0008006" key="4">
    <source>
        <dbReference type="Google" id="ProtNLM"/>
    </source>
</evidence>
<dbReference type="AlphaFoldDB" id="A0A0F4Z6E9"/>
<gene>
    <name evidence="2" type="ORF">TD95_003542</name>
</gene>